<dbReference type="InterPro" id="IPR003593">
    <property type="entry name" value="AAA+_ATPase"/>
</dbReference>
<keyword evidence="2 7" id="KW-0812">Transmembrane</keyword>
<feature type="transmembrane region" description="Helical" evidence="7">
    <location>
        <begin position="1591"/>
        <end position="1615"/>
    </location>
</feature>
<proteinExistence type="predicted"/>
<feature type="transmembrane region" description="Helical" evidence="7">
    <location>
        <begin position="940"/>
        <end position="962"/>
    </location>
</feature>
<dbReference type="Pfam" id="PF12698">
    <property type="entry name" value="ABC2_membrane_3"/>
    <property type="match status" value="2"/>
</dbReference>
<dbReference type="InterPro" id="IPR015897">
    <property type="entry name" value="CHK_kinase-like"/>
</dbReference>
<dbReference type="SMART" id="SM00587">
    <property type="entry name" value="CHK"/>
    <property type="match status" value="1"/>
</dbReference>
<gene>
    <name evidence="9" type="primary">Necator_chrIII.g13228</name>
    <name evidence="9" type="ORF">RB195_012461</name>
</gene>
<dbReference type="InterPro" id="IPR017871">
    <property type="entry name" value="ABC_transporter-like_CS"/>
</dbReference>
<evidence type="ECO:0000256" key="7">
    <source>
        <dbReference type="SAM" id="Phobius"/>
    </source>
</evidence>
<dbReference type="InterPro" id="IPR012877">
    <property type="entry name" value="Dhs-27"/>
</dbReference>
<evidence type="ECO:0000256" key="5">
    <source>
        <dbReference type="ARBA" id="ARBA00022989"/>
    </source>
</evidence>
<name>A0ABR1D8C8_NECAM</name>
<evidence type="ECO:0000256" key="3">
    <source>
        <dbReference type="ARBA" id="ARBA00022741"/>
    </source>
</evidence>
<protein>
    <recommendedName>
        <fullName evidence="8">ABC transporter domain-containing protein</fullName>
    </recommendedName>
</protein>
<evidence type="ECO:0000313" key="9">
    <source>
        <dbReference type="EMBL" id="KAK6746356.1"/>
    </source>
</evidence>
<evidence type="ECO:0000259" key="8">
    <source>
        <dbReference type="PROSITE" id="PS50893"/>
    </source>
</evidence>
<feature type="domain" description="ABC transporter" evidence="8">
    <location>
        <begin position="1889"/>
        <end position="2119"/>
    </location>
</feature>
<sequence>MPGEGILRTKVSWDDLQHGLFEAFGESARFGPHKNVKDIGFGNGFLSKICLIIPDWQADFKHLPEKFVVKICSQLSFFQSQEKSEEFETEQNQEFLKTLESEMKKIHNNEVYVYRLLKKYSVSNVARPEVYYMREFSEENPLKGFIIMEYITGNLSLRIFDNFAPTDVLQVLRQIASLEAASLKFTDDDKALLLRNRFKGVFAKALTKEIEKESSHLSSLNLPIPAEVFPCSLDRVIWVSLWNILPGLALLKKLGGDRLKKSIERLEATVLDIIDLDFADSLSDTLGMKRVLCHGDLWTTNIIWKKRQESIELAALIDFQISHFGCPAVDVVRVLSACLSAKDRREHWKNLLENFYCFLEEEVGDHEMPYTLEQLKHSYRLFFPLGAYMTLPMVVPVFQLANDSDDLEHKRRSHFTRQTKTKRMSKVVQDLRLPLTSAQMGAAAQLRLLLWKNWLQQIRSPWFTLMEFFIPMLLIAISFGLMIGLRGNFERDHRLRNYQEWPVMGSAYDFITPTNSSKLDSAILDPVTLLSNLSVDCPFLNLTAVNDGGVHLDVELIYAPITDKTRKIMELVQKRYSMTIMNPLGLLYGPFASFAQIPIPKYFQSNMTIQGFKTESDMVSYAKESFSNQCGNPLLAGITFGDSIAERLMTDVDLEYTIRLSNTNRRSRTTTGSNSYTPWNTQTIFAVQFVSGPINPSDSDGGYPGYWKEGFMTVQKSINNAIHEILTGQQIPAFNGDLMIGRFPFPSYQSKIIEVGSFFLPVVIVFSYMTSVIYIVKSVVMEKESRLKEYMRVMGLSQWIHWVGHFIMNYVKLVVSVIVLTILLHFVTTKSDGSVMFVFFLVYAFDALYFAFAISTFMQSGTAATLVSVVGWMLLYFWYALFNSFDMMTPYSLPIRMWNCLNPDIAMAYGVSLLAQYETQADGLHWGLLFSPSTPDQRLTVGHCLVMLIVDGIILMLVTWYVEAVYPGGEGVPQKPWFFVQRSYWFPSTQAKKSIESQQSLLKTSGERDFAKIEPEPDLKATINVVNLSKTYGTSFFKKLFDCQFGKLGEKKAVDRLNLKMCHGQITALLGHNGAGKSTTFSMLTGVTAPSSGTAYIDDYDIRTSLPQVRKQTGLCPQYNILFSSLTVMEHLEFFCKLKGREYYEKEAIDILTRLKIDFKMNSRAGTLSGGQKRKLSLAIALIGGSEIVMLDEPTSGMDPGARHETWTLLQAEKNRRTILLTTHFMEEADLLGDRIAILAHGQLQCCGSGMFLKNQYGDGYHLTVVYENSSERQVNNTMELLRRHVSDVRLQSFVGQEATFLLSTKCRSQFSSMFAELEASQNNLGISSFGVSITTMEEVFLKVGDIAQERFNQEHGEDTVETKEIEENDPILQQLRLTKRLRGFPYYWQHVEAMFIKRTIYFYRKWIMFLLNLLFPIAYMALMVWTTTLVPSPTEQPSLKIDLSPFGGSSGSAFILVSNETDPRIQDGIDLKGLVRSTFVRFGAQSNLFADTVGNVTSYVLNLIHQIGSREFGIRYPLAFQRQFIKENARNLRAYFNNFGYTTPPLAISLADSMFISQALKKNITLGVNNHPFPPVTQDVLKNRNFSDGAAFMLSYAVIVCMSIVVATCCQFLIRERKKKSKHMQMLSGLRPWMYWITAFVWDVIWYIVRMAAFVVIFYAFNVEPYTKNFTTVLILLLAMALYGWTTIPFTYWFSFAFNSAPKGFTLIVMYNIITGMIGTIAIPIIQQTANVDIAYTWSVILSFFFPTYSISNIFTVVYNNEFGRQACKMLDCSNAIYKNSLQCCGSSKDRIYTDHVLTDAGRLGILFPMIFFAVQGFFYWLFVFGYENNMVGWLLAYCKGLRKNYRVADSKSENWKLESDIEYTGEDSDVIAEKARVKSMDRHATAVIVDDIKKWYGDFNAVKGVTFHVKNGDCFGLLGVNGAGKTSTFQMLTGENEISGGDAFVNGWSVKTDWRKAGENIGYCPQFDAVLKEMTGEETLYMFARIRGIPKKEIPEKVNAVIHTIGIGMYAKRQIKGYSGGNKRRLSLGIALIGLPPVLLLDEPTTGVDPKARRIIWNIFTRVRTLGTSLVLTSHSMDECEALCTELSIMVNGRFKCYGSCQHIKSRYGAGFTLLIRLERIEDAENVKNEIPKIFPGAILKEHHLLQLNYELPKRAGVSWSKLFDKIEVISRKFGFEDYSLSQTTLEQVFLEFSREADISKTHQNGLAIHNWSGGKFAQEDELATDGIYDLKL</sequence>
<dbReference type="PROSITE" id="PS50893">
    <property type="entry name" value="ABC_TRANSPORTER_2"/>
    <property type="match status" value="2"/>
</dbReference>
<evidence type="ECO:0000256" key="2">
    <source>
        <dbReference type="ARBA" id="ARBA00022692"/>
    </source>
</evidence>
<keyword evidence="6 7" id="KW-0472">Membrane</keyword>
<keyword evidence="5 7" id="KW-1133">Transmembrane helix</keyword>
<dbReference type="SUPFAM" id="SSF56112">
    <property type="entry name" value="Protein kinase-like (PK-like)"/>
    <property type="match status" value="1"/>
</dbReference>
<feature type="transmembrane region" description="Helical" evidence="7">
    <location>
        <begin position="758"/>
        <end position="781"/>
    </location>
</feature>
<dbReference type="InterPro" id="IPR056264">
    <property type="entry name" value="R2_ABCA1-4-like"/>
</dbReference>
<dbReference type="Pfam" id="PF07914">
    <property type="entry name" value="DUF1679"/>
    <property type="match status" value="2"/>
</dbReference>
<keyword evidence="10" id="KW-1185">Reference proteome</keyword>
<dbReference type="CDD" id="cd03263">
    <property type="entry name" value="ABC_subfamily_A"/>
    <property type="match status" value="2"/>
</dbReference>
<dbReference type="PANTHER" id="PTHR19229">
    <property type="entry name" value="ATP-BINDING CASSETTE TRANSPORTER SUBFAMILY A ABCA"/>
    <property type="match status" value="1"/>
</dbReference>
<dbReference type="InterPro" id="IPR027417">
    <property type="entry name" value="P-loop_NTPase"/>
</dbReference>
<dbReference type="Pfam" id="PF23321">
    <property type="entry name" value="R1_ABCA1"/>
    <property type="match status" value="1"/>
</dbReference>
<feature type="transmembrane region" description="Helical" evidence="7">
    <location>
        <begin position="1739"/>
        <end position="1761"/>
    </location>
</feature>
<dbReference type="SUPFAM" id="SSF52540">
    <property type="entry name" value="P-loop containing nucleoside triphosphate hydrolases"/>
    <property type="match status" value="2"/>
</dbReference>
<feature type="domain" description="ABC transporter" evidence="8">
    <location>
        <begin position="1023"/>
        <end position="1266"/>
    </location>
</feature>
<dbReference type="Proteomes" id="UP001303046">
    <property type="component" value="Unassembled WGS sequence"/>
</dbReference>
<feature type="transmembrane region" description="Helical" evidence="7">
    <location>
        <begin position="1407"/>
        <end position="1426"/>
    </location>
</feature>
<keyword evidence="4" id="KW-0067">ATP-binding</keyword>
<comment type="subcellular location">
    <subcellularLocation>
        <location evidence="1">Membrane</location>
        <topology evidence="1">Multi-pass membrane protein</topology>
    </subcellularLocation>
</comment>
<evidence type="ECO:0000256" key="4">
    <source>
        <dbReference type="ARBA" id="ARBA00022840"/>
    </source>
</evidence>
<feature type="transmembrane region" description="Helical" evidence="7">
    <location>
        <begin position="1706"/>
        <end position="1727"/>
    </location>
</feature>
<organism evidence="9 10">
    <name type="scientific">Necator americanus</name>
    <name type="common">Human hookworm</name>
    <dbReference type="NCBI Taxonomy" id="51031"/>
    <lineage>
        <taxon>Eukaryota</taxon>
        <taxon>Metazoa</taxon>
        <taxon>Ecdysozoa</taxon>
        <taxon>Nematoda</taxon>
        <taxon>Chromadorea</taxon>
        <taxon>Rhabditida</taxon>
        <taxon>Rhabditina</taxon>
        <taxon>Rhabditomorpha</taxon>
        <taxon>Strongyloidea</taxon>
        <taxon>Ancylostomatidae</taxon>
        <taxon>Bunostominae</taxon>
        <taxon>Necator</taxon>
    </lineage>
</organism>
<dbReference type="InterPro" id="IPR026082">
    <property type="entry name" value="ABCA"/>
</dbReference>
<feature type="transmembrane region" description="Helical" evidence="7">
    <location>
        <begin position="802"/>
        <end position="827"/>
    </location>
</feature>
<dbReference type="InterPro" id="IPR003439">
    <property type="entry name" value="ABC_transporter-like_ATP-bd"/>
</dbReference>
<accession>A0ABR1D8C8</accession>
<feature type="transmembrane region" description="Helical" evidence="7">
    <location>
        <begin position="1674"/>
        <end position="1694"/>
    </location>
</feature>
<dbReference type="PROSITE" id="PS00211">
    <property type="entry name" value="ABC_TRANSPORTER_1"/>
    <property type="match status" value="2"/>
</dbReference>
<feature type="transmembrane region" description="Helical" evidence="7">
    <location>
        <begin position="833"/>
        <end position="852"/>
    </location>
</feature>
<feature type="transmembrane region" description="Helical" evidence="7">
    <location>
        <begin position="462"/>
        <end position="485"/>
    </location>
</feature>
<reference evidence="9 10" key="1">
    <citation type="submission" date="2023-08" db="EMBL/GenBank/DDBJ databases">
        <title>A Necator americanus chromosomal reference genome.</title>
        <authorList>
            <person name="Ilik V."/>
            <person name="Petrzelkova K.J."/>
            <person name="Pardy F."/>
            <person name="Fuh T."/>
            <person name="Niatou-Singa F.S."/>
            <person name="Gouil Q."/>
            <person name="Baker L."/>
            <person name="Ritchie M.E."/>
            <person name="Jex A.R."/>
            <person name="Gazzola D."/>
            <person name="Li H."/>
            <person name="Toshio Fujiwara R."/>
            <person name="Zhan B."/>
            <person name="Aroian R.V."/>
            <person name="Pafco B."/>
            <person name="Schwarz E.M."/>
        </authorList>
    </citation>
    <scope>NUCLEOTIDE SEQUENCE [LARGE SCALE GENOMIC DNA]</scope>
    <source>
        <strain evidence="9 10">Aroian</strain>
        <tissue evidence="9">Whole animal</tissue>
    </source>
</reference>
<comment type="caution">
    <text evidence="9">The sequence shown here is derived from an EMBL/GenBank/DDBJ whole genome shotgun (WGS) entry which is preliminary data.</text>
</comment>
<evidence type="ECO:0000256" key="6">
    <source>
        <dbReference type="ARBA" id="ARBA00023136"/>
    </source>
</evidence>
<dbReference type="SMART" id="SM00382">
    <property type="entry name" value="AAA"/>
    <property type="match status" value="2"/>
</dbReference>
<dbReference type="Pfam" id="PF00005">
    <property type="entry name" value="ABC_tran"/>
    <property type="match status" value="2"/>
</dbReference>
<dbReference type="InterPro" id="IPR011009">
    <property type="entry name" value="Kinase-like_dom_sf"/>
</dbReference>
<feature type="transmembrane region" description="Helical" evidence="7">
    <location>
        <begin position="1805"/>
        <end position="1824"/>
    </location>
</feature>
<feature type="transmembrane region" description="Helical" evidence="7">
    <location>
        <begin position="864"/>
        <end position="882"/>
    </location>
</feature>
<dbReference type="Gene3D" id="3.90.1200.10">
    <property type="match status" value="1"/>
</dbReference>
<dbReference type="InterPro" id="IPR013525">
    <property type="entry name" value="ABC2_TM"/>
</dbReference>
<dbReference type="PANTHER" id="PTHR19229:SF250">
    <property type="entry name" value="ABC TRANSPORTER DOMAIN-CONTAINING PROTEIN-RELATED"/>
    <property type="match status" value="1"/>
</dbReference>
<dbReference type="EMBL" id="JAVFWL010000003">
    <property type="protein sequence ID" value="KAK6746356.1"/>
    <property type="molecule type" value="Genomic_DNA"/>
</dbReference>
<evidence type="ECO:0000313" key="10">
    <source>
        <dbReference type="Proteomes" id="UP001303046"/>
    </source>
</evidence>
<keyword evidence="3" id="KW-0547">Nucleotide-binding</keyword>
<feature type="transmembrane region" description="Helical" evidence="7">
    <location>
        <begin position="1636"/>
        <end position="1662"/>
    </location>
</feature>
<dbReference type="Gene3D" id="3.40.50.300">
    <property type="entry name" value="P-loop containing nucleotide triphosphate hydrolases"/>
    <property type="match status" value="2"/>
</dbReference>
<evidence type="ECO:0000256" key="1">
    <source>
        <dbReference type="ARBA" id="ARBA00004141"/>
    </source>
</evidence>